<reference evidence="20" key="2">
    <citation type="submission" date="2020-07" db="EMBL/GenBank/DDBJ databases">
        <authorList>
            <person name="Vera ALvarez R."/>
            <person name="Arias-Moreno D.M."/>
            <person name="Jimenez-Jacinto V."/>
            <person name="Jimenez-Bremont J.F."/>
            <person name="Swaminathan K."/>
            <person name="Moose S.P."/>
            <person name="Guerrero-Gonzalez M.L."/>
            <person name="Marino-Ramirez L."/>
            <person name="Landsman D."/>
            <person name="Rodriguez-Kessler M."/>
            <person name="Delgado-Sanchez P."/>
        </authorList>
    </citation>
    <scope>NUCLEOTIDE SEQUENCE</scope>
    <source>
        <tissue evidence="20">Cladode</tissue>
    </source>
</reference>
<dbReference type="GO" id="GO:0015035">
    <property type="term" value="F:protein-disulfide reductase activity"/>
    <property type="evidence" value="ECO:0007669"/>
    <property type="project" value="InterPro"/>
</dbReference>
<evidence type="ECO:0000256" key="4">
    <source>
        <dbReference type="ARBA" id="ARBA00011802"/>
    </source>
</evidence>
<proteinExistence type="inferred from homology"/>
<keyword evidence="15" id="KW-0676">Redox-active center</keyword>
<evidence type="ECO:0000256" key="16">
    <source>
        <dbReference type="PIRSR" id="PIRSR017205-1"/>
    </source>
</evidence>
<comment type="subcellular location">
    <subcellularLocation>
        <location evidence="2">Endoplasmic reticulum membrane</location>
        <topology evidence="2">Peripheral membrane protein</topology>
        <orientation evidence="2">Lumenal side</orientation>
    </subcellularLocation>
</comment>
<comment type="similarity">
    <text evidence="3">Belongs to the EROs family.</text>
</comment>
<keyword evidence="13 18" id="KW-1015">Disulfide bond</keyword>
<keyword evidence="19" id="KW-0812">Transmembrane</keyword>
<feature type="binding site" evidence="17">
    <location>
        <position position="239"/>
    </location>
    <ligand>
        <name>FAD</name>
        <dbReference type="ChEBI" id="CHEBI:57692"/>
    </ligand>
</feature>
<dbReference type="PANTHER" id="PTHR12613">
    <property type="entry name" value="ERO1-RELATED"/>
    <property type="match status" value="1"/>
</dbReference>
<evidence type="ECO:0000256" key="19">
    <source>
        <dbReference type="SAM" id="Phobius"/>
    </source>
</evidence>
<evidence type="ECO:0000256" key="3">
    <source>
        <dbReference type="ARBA" id="ARBA00008277"/>
    </source>
</evidence>
<feature type="binding site" evidence="17">
    <location>
        <position position="236"/>
    </location>
    <ligand>
        <name>FAD</name>
        <dbReference type="ChEBI" id="CHEBI:57692"/>
    </ligand>
</feature>
<feature type="disulfide bond" description="Redox-active" evidence="18">
    <location>
        <begin position="369"/>
        <end position="372"/>
    </location>
</feature>
<name>A0A7C8YRM7_OPUST</name>
<evidence type="ECO:0000256" key="13">
    <source>
        <dbReference type="ARBA" id="ARBA00023157"/>
    </source>
</evidence>
<dbReference type="SUPFAM" id="SSF110019">
    <property type="entry name" value="ERO1-like"/>
    <property type="match status" value="1"/>
</dbReference>
<evidence type="ECO:0000256" key="1">
    <source>
        <dbReference type="ARBA" id="ARBA00001974"/>
    </source>
</evidence>
<dbReference type="PANTHER" id="PTHR12613:SF0">
    <property type="entry name" value="ERO1-LIKE PROTEIN"/>
    <property type="match status" value="1"/>
</dbReference>
<evidence type="ECO:0000256" key="11">
    <source>
        <dbReference type="ARBA" id="ARBA00023002"/>
    </source>
</evidence>
<feature type="active site" evidence="16">
    <location>
        <position position="372"/>
    </location>
</feature>
<evidence type="ECO:0000256" key="10">
    <source>
        <dbReference type="ARBA" id="ARBA00022982"/>
    </source>
</evidence>
<keyword evidence="11" id="KW-0560">Oxidoreductase</keyword>
<comment type="cofactor">
    <cofactor evidence="1 17">
        <name>FAD</name>
        <dbReference type="ChEBI" id="CHEBI:57692"/>
    </cofactor>
</comment>
<dbReference type="Pfam" id="PF04137">
    <property type="entry name" value="ERO1"/>
    <property type="match status" value="1"/>
</dbReference>
<evidence type="ECO:0000256" key="12">
    <source>
        <dbReference type="ARBA" id="ARBA00023136"/>
    </source>
</evidence>
<keyword evidence="6" id="KW-0285">Flavoprotein</keyword>
<dbReference type="InterPro" id="IPR037192">
    <property type="entry name" value="ERO1-like_sf"/>
</dbReference>
<accession>A0A7C8YRM7</accession>
<sequence length="468" mass="53714">MVGRDKMKEKDNAKKSDSSKKWRWGLIVASIAVLLAMNTKIGLHHKPNRCNKDSCKFSGMVEDCCCDYETVNGLNNEVLHPLLQELVTTPFFRYFKVKLWCDCPFWPDDGMCRLRDCSVCECPENEFPETFKKPSKVLTKEDLMCQEENPKATVDRTLDKKVFKGWVEVDNPWTNDDETDNSEMTYVNLQLNPERYTGYTGPSARRIWDAIYSENCPKYASGEMCQEKKVLYKLISGLHASISVHIAAEYLLDEKTNQWGQNFEILHDRVLRYPERVRNLYFTFLFVLRAVTKASDYLEQAEYDTGNHEDDLKTQSLLKQMLYNPKLRAACPLPFDEAKLWQGQSGPELKQQIQKQFRNISALMDCVACEKCRLWGKLQVLGLGTALKTLFSADGDNKSNPPLQLHRNEVIALVNLLNRLSESVKFVHEISPAAQKMVGHVSEPLSQEPSSLQRMLQSISGVRPWKSS</sequence>
<evidence type="ECO:0000256" key="18">
    <source>
        <dbReference type="PIRSR" id="PIRSR017205-3"/>
    </source>
</evidence>
<feature type="binding site" evidence="17">
    <location>
        <position position="195"/>
    </location>
    <ligand>
        <name>FAD</name>
        <dbReference type="ChEBI" id="CHEBI:57692"/>
    </ligand>
</feature>
<keyword evidence="10" id="KW-0249">Electron transport</keyword>
<comment type="subunit">
    <text evidence="4">May function both as a monomer and a homodimer.</text>
</comment>
<evidence type="ECO:0000256" key="7">
    <source>
        <dbReference type="ARBA" id="ARBA00022729"/>
    </source>
</evidence>
<organism evidence="20">
    <name type="scientific">Opuntia streptacantha</name>
    <name type="common">Prickly pear cactus</name>
    <name type="synonym">Opuntia cardona</name>
    <dbReference type="NCBI Taxonomy" id="393608"/>
    <lineage>
        <taxon>Eukaryota</taxon>
        <taxon>Viridiplantae</taxon>
        <taxon>Streptophyta</taxon>
        <taxon>Embryophyta</taxon>
        <taxon>Tracheophyta</taxon>
        <taxon>Spermatophyta</taxon>
        <taxon>Magnoliopsida</taxon>
        <taxon>eudicotyledons</taxon>
        <taxon>Gunneridae</taxon>
        <taxon>Pentapetalae</taxon>
        <taxon>Caryophyllales</taxon>
        <taxon>Cactineae</taxon>
        <taxon>Cactaceae</taxon>
        <taxon>Opuntioideae</taxon>
        <taxon>Opuntia</taxon>
    </lineage>
</organism>
<dbReference type="GO" id="GO:0071949">
    <property type="term" value="F:FAD binding"/>
    <property type="evidence" value="ECO:0007669"/>
    <property type="project" value="InterPro"/>
</dbReference>
<evidence type="ECO:0000256" key="6">
    <source>
        <dbReference type="ARBA" id="ARBA00022630"/>
    </source>
</evidence>
<feature type="active site" description="Nucleophile" evidence="16">
    <location>
        <position position="369"/>
    </location>
</feature>
<keyword evidence="8" id="KW-0256">Endoplasmic reticulum</keyword>
<evidence type="ECO:0000256" key="14">
    <source>
        <dbReference type="ARBA" id="ARBA00023180"/>
    </source>
</evidence>
<dbReference type="AlphaFoldDB" id="A0A7C8YRM7"/>
<evidence type="ECO:0000313" key="20">
    <source>
        <dbReference type="EMBL" id="MBA4624998.1"/>
    </source>
</evidence>
<keyword evidence="9 17" id="KW-0274">FAD</keyword>
<evidence type="ECO:0000256" key="15">
    <source>
        <dbReference type="ARBA" id="ARBA00023284"/>
    </source>
</evidence>
<keyword evidence="19" id="KW-1133">Transmembrane helix</keyword>
<evidence type="ECO:0000256" key="2">
    <source>
        <dbReference type="ARBA" id="ARBA00004367"/>
    </source>
</evidence>
<evidence type="ECO:0000256" key="5">
    <source>
        <dbReference type="ARBA" id="ARBA00022448"/>
    </source>
</evidence>
<keyword evidence="14" id="KW-0325">Glycoprotein</keyword>
<dbReference type="PIRSF" id="PIRSF017205">
    <property type="entry name" value="ERO1"/>
    <property type="match status" value="1"/>
</dbReference>
<evidence type="ECO:0000256" key="8">
    <source>
        <dbReference type="ARBA" id="ARBA00022824"/>
    </source>
</evidence>
<dbReference type="InterPro" id="IPR007266">
    <property type="entry name" value="Ero1"/>
</dbReference>
<dbReference type="GO" id="GO:0005789">
    <property type="term" value="C:endoplasmic reticulum membrane"/>
    <property type="evidence" value="ECO:0007669"/>
    <property type="project" value="UniProtKB-SubCell"/>
</dbReference>
<dbReference type="EMBL" id="GISG01049788">
    <property type="protein sequence ID" value="MBA4624998.1"/>
    <property type="molecule type" value="Transcribed_RNA"/>
</dbReference>
<feature type="disulfide bond" description="Redox-active" evidence="18">
    <location>
        <begin position="112"/>
        <end position="117"/>
    </location>
</feature>
<keyword evidence="5" id="KW-0813">Transport</keyword>
<dbReference type="GO" id="GO:0034975">
    <property type="term" value="P:protein folding in endoplasmic reticulum"/>
    <property type="evidence" value="ECO:0007669"/>
    <property type="project" value="InterPro"/>
</dbReference>
<evidence type="ECO:0000256" key="17">
    <source>
        <dbReference type="PIRSR" id="PIRSR017205-2"/>
    </source>
</evidence>
<dbReference type="GO" id="GO:0003756">
    <property type="term" value="F:protein disulfide isomerase activity"/>
    <property type="evidence" value="ECO:0007669"/>
    <property type="project" value="UniProtKB-EC"/>
</dbReference>
<feature type="binding site" evidence="17">
    <location>
        <position position="208"/>
    </location>
    <ligand>
        <name>FAD</name>
        <dbReference type="ChEBI" id="CHEBI:57692"/>
    </ligand>
</feature>
<dbReference type="GO" id="GO:0016972">
    <property type="term" value="F:thiol oxidase activity"/>
    <property type="evidence" value="ECO:0007669"/>
    <property type="project" value="InterPro"/>
</dbReference>
<feature type="transmembrane region" description="Helical" evidence="19">
    <location>
        <begin position="24"/>
        <end position="43"/>
    </location>
</feature>
<keyword evidence="20" id="KW-0413">Isomerase</keyword>
<feature type="binding site" evidence="17">
    <location>
        <position position="197"/>
    </location>
    <ligand>
        <name>FAD</name>
        <dbReference type="ChEBI" id="CHEBI:57692"/>
    </ligand>
</feature>
<keyword evidence="7" id="KW-0732">Signal</keyword>
<keyword evidence="12 19" id="KW-0472">Membrane</keyword>
<dbReference type="EC" id="5.3.4.1" evidence="20"/>
<feature type="binding site" evidence="17">
    <location>
        <position position="269"/>
    </location>
    <ligand>
        <name>FAD</name>
        <dbReference type="ChEBI" id="CHEBI:57692"/>
    </ligand>
</feature>
<reference evidence="20" key="1">
    <citation type="journal article" date="2013" name="J. Plant Res.">
        <title>Effect of fungi and light on seed germination of three Opuntia species from semiarid lands of central Mexico.</title>
        <authorList>
            <person name="Delgado-Sanchez P."/>
            <person name="Jimenez-Bremont J.F."/>
            <person name="Guerrero-Gonzalez Mde L."/>
            <person name="Flores J."/>
        </authorList>
    </citation>
    <scope>NUCLEOTIDE SEQUENCE</scope>
    <source>
        <tissue evidence="20">Cladode</tissue>
    </source>
</reference>
<protein>
    <submittedName>
        <fullName evidence="20">Protein disulfide-isomerase</fullName>
        <ecNumber evidence="20">5.3.4.1</ecNumber>
    </submittedName>
</protein>
<evidence type="ECO:0000256" key="9">
    <source>
        <dbReference type="ARBA" id="ARBA00022827"/>
    </source>
</evidence>